<protein>
    <submittedName>
        <fullName evidence="3">Uncharacterized protein</fullName>
    </submittedName>
</protein>
<organism evidence="3 4">
    <name type="scientific">Cinchona calisaya</name>
    <dbReference type="NCBI Taxonomy" id="153742"/>
    <lineage>
        <taxon>Eukaryota</taxon>
        <taxon>Viridiplantae</taxon>
        <taxon>Streptophyta</taxon>
        <taxon>Embryophyta</taxon>
        <taxon>Tracheophyta</taxon>
        <taxon>Spermatophyta</taxon>
        <taxon>Magnoliopsida</taxon>
        <taxon>eudicotyledons</taxon>
        <taxon>Gunneridae</taxon>
        <taxon>Pentapetalae</taxon>
        <taxon>asterids</taxon>
        <taxon>lamiids</taxon>
        <taxon>Gentianales</taxon>
        <taxon>Rubiaceae</taxon>
        <taxon>Cinchonoideae</taxon>
        <taxon>Cinchoneae</taxon>
        <taxon>Cinchona</taxon>
    </lineage>
</organism>
<dbReference type="PANTHER" id="PTHR36393">
    <property type="entry name" value="SULFATE ADENYLYLTRANSFERASE SUBUNIT"/>
    <property type="match status" value="1"/>
</dbReference>
<dbReference type="Proteomes" id="UP001630127">
    <property type="component" value="Unassembled WGS sequence"/>
</dbReference>
<keyword evidence="1" id="KW-0472">Membrane</keyword>
<dbReference type="PANTHER" id="PTHR36393:SF1">
    <property type="entry name" value="SULFATE ADENYLYLTRANSFERASE SUBUNIT"/>
    <property type="match status" value="1"/>
</dbReference>
<evidence type="ECO:0000313" key="4">
    <source>
        <dbReference type="Proteomes" id="UP001630127"/>
    </source>
</evidence>
<name>A0ABD2ZUN7_9GENT</name>
<evidence type="ECO:0000256" key="2">
    <source>
        <dbReference type="SAM" id="SignalP"/>
    </source>
</evidence>
<dbReference type="AlphaFoldDB" id="A0ABD2ZUN7"/>
<keyword evidence="1" id="KW-0812">Transmembrane</keyword>
<evidence type="ECO:0000256" key="1">
    <source>
        <dbReference type="SAM" id="Phobius"/>
    </source>
</evidence>
<feature type="signal peptide" evidence="2">
    <location>
        <begin position="1"/>
        <end position="18"/>
    </location>
</feature>
<sequence>MWSGIAFGNAFLLACSFTSDVKEKARRCLESALGGKNTEFEKWDKEEAGGGGDSSDGGWFRWFGGSNGDHFWQEAQQTSLIILCIIALFLIIAKGDMMLAVVLNPLLFVLRGTRNGLTLLTSLATEKLNLASNANFSSIPHQQISAHFSSRDIVVKKWGSD</sequence>
<gene>
    <name evidence="3" type="ORF">ACH5RR_014716</name>
</gene>
<feature type="chain" id="PRO_5044885579" evidence="2">
    <location>
        <begin position="19"/>
        <end position="161"/>
    </location>
</feature>
<feature type="transmembrane region" description="Helical" evidence="1">
    <location>
        <begin position="80"/>
        <end position="110"/>
    </location>
</feature>
<comment type="caution">
    <text evidence="3">The sequence shown here is derived from an EMBL/GenBank/DDBJ whole genome shotgun (WGS) entry which is preliminary data.</text>
</comment>
<reference evidence="3 4" key="1">
    <citation type="submission" date="2024-11" db="EMBL/GenBank/DDBJ databases">
        <title>A near-complete genome assembly of Cinchona calisaya.</title>
        <authorList>
            <person name="Lian D.C."/>
            <person name="Zhao X.W."/>
            <person name="Wei L."/>
        </authorList>
    </citation>
    <scope>NUCLEOTIDE SEQUENCE [LARGE SCALE GENOMIC DNA]</scope>
    <source>
        <tissue evidence="3">Nenye</tissue>
    </source>
</reference>
<keyword evidence="4" id="KW-1185">Reference proteome</keyword>
<accession>A0ABD2ZUN7</accession>
<keyword evidence="1" id="KW-1133">Transmembrane helix</keyword>
<proteinExistence type="predicted"/>
<evidence type="ECO:0000313" key="3">
    <source>
        <dbReference type="EMBL" id="KAL3521882.1"/>
    </source>
</evidence>
<dbReference type="EMBL" id="JBJUIK010000007">
    <property type="protein sequence ID" value="KAL3521882.1"/>
    <property type="molecule type" value="Genomic_DNA"/>
</dbReference>
<keyword evidence="2" id="KW-0732">Signal</keyword>